<proteinExistence type="predicted"/>
<dbReference type="InterPro" id="IPR025948">
    <property type="entry name" value="HTH-like_dom"/>
</dbReference>
<gene>
    <name evidence="3" type="ORF">K9S39_05470</name>
</gene>
<dbReference type="Pfam" id="PF13276">
    <property type="entry name" value="HTH_21"/>
    <property type="match status" value="1"/>
</dbReference>
<dbReference type="InterPro" id="IPR050900">
    <property type="entry name" value="Transposase_IS3/IS150/IS904"/>
</dbReference>
<dbReference type="PANTHER" id="PTHR46889">
    <property type="entry name" value="TRANSPOSASE INSF FOR INSERTION SEQUENCE IS3B-RELATED"/>
    <property type="match status" value="1"/>
</dbReference>
<dbReference type="InterPro" id="IPR001584">
    <property type="entry name" value="Integrase_cat-core"/>
</dbReference>
<sequence>MNEVYAFIEAEKTTHPVAFLCQLLKVARSSFYAWQAAAKARAAREAADDALAHEITMLHIASKGTYGAPRIHAELRRLGKRVNRKRIERVMRERGIAGHTRRRRRGLTRQAKRAVPAADLIGRDFTAHAPGTKLVGDITYITTGEGWLYLASWLDLATREVVGYSMADHHRATLVVDALKMAAGRGRLKPGCITHSDRGSEYTSDELCREIRQLNLRQSMGRTGSCYDNAAAESFFAVLKEEIGTRFWPDRATARAEIFSFIETFYNRRRLRKHPEWGYLTPLEIRQRHEQGHVLAA</sequence>
<dbReference type="EMBL" id="CP086322">
    <property type="protein sequence ID" value="UQA91402.1"/>
    <property type="molecule type" value="Genomic_DNA"/>
</dbReference>
<dbReference type="Gene3D" id="3.30.420.10">
    <property type="entry name" value="Ribonuclease H-like superfamily/Ribonuclease H"/>
    <property type="match status" value="1"/>
</dbReference>
<dbReference type="Proteomes" id="UP000830115">
    <property type="component" value="Chromosome"/>
</dbReference>
<dbReference type="NCBIfam" id="NF033516">
    <property type="entry name" value="transpos_IS3"/>
    <property type="match status" value="1"/>
</dbReference>
<dbReference type="PROSITE" id="PS50994">
    <property type="entry name" value="INTEGRASE"/>
    <property type="match status" value="1"/>
</dbReference>
<evidence type="ECO:0000256" key="1">
    <source>
        <dbReference type="ARBA" id="ARBA00002286"/>
    </source>
</evidence>
<reference evidence="3" key="1">
    <citation type="submission" date="2021-10" db="EMBL/GenBank/DDBJ databases">
        <title>Streptomyces nigrumlapis sp.nov.,an antimicrobial producing actinobacterium isolated from Black Gobi rocks.</title>
        <authorList>
            <person name="Wen Y."/>
            <person name="Zhang W."/>
            <person name="Liu X.G."/>
        </authorList>
    </citation>
    <scope>NUCLEOTIDE SEQUENCE</scope>
    <source>
        <strain evidence="3">ST13-2-2</strain>
    </source>
</reference>
<dbReference type="Pfam" id="PF13333">
    <property type="entry name" value="rve_2"/>
    <property type="match status" value="1"/>
</dbReference>
<evidence type="ECO:0000259" key="2">
    <source>
        <dbReference type="PROSITE" id="PS50994"/>
    </source>
</evidence>
<keyword evidence="4" id="KW-1185">Reference proteome</keyword>
<dbReference type="RefSeq" id="WP_248862229.1">
    <property type="nucleotide sequence ID" value="NZ_CP086322.1"/>
</dbReference>
<dbReference type="InterPro" id="IPR036397">
    <property type="entry name" value="RNaseH_sf"/>
</dbReference>
<organism evidence="3 4">
    <name type="scientific">Streptomyces halobius</name>
    <dbReference type="NCBI Taxonomy" id="2879846"/>
    <lineage>
        <taxon>Bacteria</taxon>
        <taxon>Bacillati</taxon>
        <taxon>Actinomycetota</taxon>
        <taxon>Actinomycetes</taxon>
        <taxon>Kitasatosporales</taxon>
        <taxon>Streptomycetaceae</taxon>
        <taxon>Streptomyces</taxon>
    </lineage>
</organism>
<comment type="function">
    <text evidence="1">Involved in the transposition of the insertion sequence.</text>
</comment>
<dbReference type="Pfam" id="PF00665">
    <property type="entry name" value="rve"/>
    <property type="match status" value="1"/>
</dbReference>
<dbReference type="SUPFAM" id="SSF53098">
    <property type="entry name" value="Ribonuclease H-like"/>
    <property type="match status" value="1"/>
</dbReference>
<dbReference type="InterPro" id="IPR012337">
    <property type="entry name" value="RNaseH-like_sf"/>
</dbReference>
<dbReference type="InterPro" id="IPR048020">
    <property type="entry name" value="Transpos_IS3"/>
</dbReference>
<feature type="domain" description="Integrase catalytic" evidence="2">
    <location>
        <begin position="126"/>
        <end position="290"/>
    </location>
</feature>
<dbReference type="PANTHER" id="PTHR46889:SF4">
    <property type="entry name" value="TRANSPOSASE INSO FOR INSERTION SEQUENCE ELEMENT IS911B-RELATED"/>
    <property type="match status" value="1"/>
</dbReference>
<evidence type="ECO:0000313" key="4">
    <source>
        <dbReference type="Proteomes" id="UP000830115"/>
    </source>
</evidence>
<name>A0ABY4M1Q0_9ACTN</name>
<evidence type="ECO:0000313" key="3">
    <source>
        <dbReference type="EMBL" id="UQA91402.1"/>
    </source>
</evidence>
<protein>
    <submittedName>
        <fullName evidence="3">IS3 family transposase</fullName>
    </submittedName>
</protein>
<accession>A0ABY4M1Q0</accession>